<protein>
    <recommendedName>
        <fullName evidence="4">Epg5-like TPR domain-containing protein</fullName>
    </recommendedName>
</protein>
<dbReference type="RefSeq" id="XP_009839852.1">
    <property type="nucleotide sequence ID" value="XM_009841550.1"/>
</dbReference>
<comment type="similarity">
    <text evidence="1">Belongs to the EPG5 family.</text>
</comment>
<evidence type="ECO:0000256" key="1">
    <source>
        <dbReference type="ARBA" id="ARBA00010948"/>
    </source>
</evidence>
<feature type="region of interest" description="Disordered" evidence="3">
    <location>
        <begin position="110"/>
        <end position="155"/>
    </location>
</feature>
<evidence type="ECO:0000259" key="4">
    <source>
        <dbReference type="Pfam" id="PF26573"/>
    </source>
</evidence>
<dbReference type="GO" id="GO:0005737">
    <property type="term" value="C:cytoplasm"/>
    <property type="evidence" value="ECO:0007669"/>
    <property type="project" value="TreeGrafter"/>
</dbReference>
<gene>
    <name evidence="5" type="ORF">H257_13869</name>
</gene>
<dbReference type="GO" id="GO:0097352">
    <property type="term" value="P:autophagosome maturation"/>
    <property type="evidence" value="ECO:0007669"/>
    <property type="project" value="TreeGrafter"/>
</dbReference>
<feature type="domain" description="Epg5-like TPR" evidence="4">
    <location>
        <begin position="1395"/>
        <end position="1512"/>
    </location>
</feature>
<feature type="compositionally biased region" description="Basic residues" evidence="3">
    <location>
        <begin position="1"/>
        <end position="14"/>
    </location>
</feature>
<name>W4FVV6_APHAT</name>
<organism evidence="5">
    <name type="scientific">Aphanomyces astaci</name>
    <name type="common">Crayfish plague agent</name>
    <dbReference type="NCBI Taxonomy" id="112090"/>
    <lineage>
        <taxon>Eukaryota</taxon>
        <taxon>Sar</taxon>
        <taxon>Stramenopiles</taxon>
        <taxon>Oomycota</taxon>
        <taxon>Saprolegniomycetes</taxon>
        <taxon>Saprolegniales</taxon>
        <taxon>Verrucalvaceae</taxon>
        <taxon>Aphanomyces</taxon>
    </lineage>
</organism>
<dbReference type="InterPro" id="IPR051436">
    <property type="entry name" value="Autophagy-related_EPG5"/>
</dbReference>
<dbReference type="GeneID" id="20815865"/>
<feature type="compositionally biased region" description="Polar residues" evidence="3">
    <location>
        <begin position="125"/>
        <end position="155"/>
    </location>
</feature>
<dbReference type="InterPro" id="IPR058750">
    <property type="entry name" value="TPR_Epg5"/>
</dbReference>
<evidence type="ECO:0000256" key="2">
    <source>
        <dbReference type="ARBA" id="ARBA00023006"/>
    </source>
</evidence>
<dbReference type="OrthoDB" id="75419at2759"/>
<feature type="compositionally biased region" description="Pro residues" evidence="3">
    <location>
        <begin position="1571"/>
        <end position="1584"/>
    </location>
</feature>
<dbReference type="STRING" id="112090.W4FVV6"/>
<dbReference type="PANTHER" id="PTHR31139:SF4">
    <property type="entry name" value="ECTOPIC P GRANULES PROTEIN 5 HOMOLOG"/>
    <property type="match status" value="1"/>
</dbReference>
<reference evidence="5" key="1">
    <citation type="submission" date="2013-12" db="EMBL/GenBank/DDBJ databases">
        <title>The Genome Sequence of Aphanomyces astaci APO3.</title>
        <authorList>
            <consortium name="The Broad Institute Genomics Platform"/>
            <person name="Russ C."/>
            <person name="Tyler B."/>
            <person name="van West P."/>
            <person name="Dieguez-Uribeondo J."/>
            <person name="Young S.K."/>
            <person name="Zeng Q."/>
            <person name="Gargeya S."/>
            <person name="Fitzgerald M."/>
            <person name="Abouelleil A."/>
            <person name="Alvarado L."/>
            <person name="Chapman S.B."/>
            <person name="Gainer-Dewar J."/>
            <person name="Goldberg J."/>
            <person name="Griggs A."/>
            <person name="Gujja S."/>
            <person name="Hansen M."/>
            <person name="Howarth C."/>
            <person name="Imamovic A."/>
            <person name="Ireland A."/>
            <person name="Larimer J."/>
            <person name="McCowan C."/>
            <person name="Murphy C."/>
            <person name="Pearson M."/>
            <person name="Poon T.W."/>
            <person name="Priest M."/>
            <person name="Roberts A."/>
            <person name="Saif S."/>
            <person name="Shea T."/>
            <person name="Sykes S."/>
            <person name="Wortman J."/>
            <person name="Nusbaum C."/>
            <person name="Birren B."/>
        </authorList>
    </citation>
    <scope>NUCLEOTIDE SEQUENCE [LARGE SCALE GENOMIC DNA]</scope>
    <source>
        <strain evidence="5">APO3</strain>
    </source>
</reference>
<accession>W4FVV6</accession>
<dbReference type="VEuPathDB" id="FungiDB:H257_13869"/>
<dbReference type="PANTHER" id="PTHR31139">
    <property type="entry name" value="ECTOPIC P GRANULES PROTEIN 5 HOMOLOG"/>
    <property type="match status" value="1"/>
</dbReference>
<dbReference type="EMBL" id="KI913164">
    <property type="protein sequence ID" value="ETV70788.1"/>
    <property type="molecule type" value="Genomic_DNA"/>
</dbReference>
<proteinExistence type="inferred from homology"/>
<dbReference type="Pfam" id="PF26573">
    <property type="entry name" value="TPR_Epg5_2"/>
    <property type="match status" value="1"/>
</dbReference>
<feature type="region of interest" description="Disordered" evidence="3">
    <location>
        <begin position="1"/>
        <end position="44"/>
    </location>
</feature>
<keyword evidence="2" id="KW-0072">Autophagy</keyword>
<evidence type="ECO:0000313" key="5">
    <source>
        <dbReference type="EMBL" id="ETV70788.1"/>
    </source>
</evidence>
<sequence length="2711" mass="302806">MATLVRKKAKPKQRTHQELTDHPLVASGAPYRGNGGTSSNMQEGGIAHETSPIKIHVSPDDLLLMENFNGQSPVTPSAPEIDILRDSKHNEQLDHWEAIMMGSPMTPLMSMDPNHMRQPDEFSLTGENPPSSSETATAPVQLNGQSPDSSPSFLETQVPPVERKYTLPPASVTISSVADLLAPSKSSRLHLTAPVYPVLAQLKPIVLPQSHRVVAPQPYMERPLLPLQEVPRVPLRRFEHYDDHVHLRDLSLRHYEERSRAIETAPDDFYRLVEAYLHFDHALRQAHVQLLQRIADVDERRANVWTIDFESASTSALCGDLKTIDESVEYQTASLNPQLQANLADALGQLRQLRTAEASLHLFDRALGFLRVELAVDVVVEGGDMGSIQTAMDTLFFFEKHLTTPRFMGTVPSSVRRGQLVLDKQAKGLVCHACGHVTAISSSAVRVVSCGRCDALGFVPHTTIAVSSKEFTAAIAQVRRSIQHWLTRCMAKLHQLSSTPHDENVAKHGENVAKHGKNVAQHGKNVAQHGKDEAVMPWLIAHLLHLPGLALERQWAVGFVHFAPPSAWTVATLDHFLAMMHLLFHPAVLPMQYAAAADDDVGVGGETSPPPDEWLLMELPSHGELSLLDADYVLLWRQFPLDTALSHCMTLAPHDAYSRLLYLVNECTVVFEKFADYDQLVTSVSDALGKILVTASQTSHGSLFDQLFQIGLFGVVMARSPKVYTSLPSWAYHALSPSGQWDALSAFFFQPSIPSSALKAYIPFTCFMNDHPSLRLRFYHEVSRNQALLAALGVLASHTPWSELVQTIVHELFLCYMATPDTLLDAHVRTLSGVCTAHPCALSQLLTLVCHHDTGMAVLPQLPIRLWHPTEADLGVFQAWLMLDHVHDPKSQLVRTLLDRMNWGYLDDQSQLALHPTVHRHVALLLVDATVHHSTNVTWSSRLVAFDFAQWSWQLVLKLHFYSPRTYEPYLTLVRLDSDLTRHAMILRRYAKSLPKSHVVLGKAEHAMDSHSCISYVEPGTSTTSTTSTSTTLVHPEEEEDGVVPLAEMQPIVLYVVCQVTDHLYSTCIDKFAPLLSLVLDHNRPVAVLQVLENILPTLSQTPLNHTDVHTFVKNYLDNNADWRSIVRVLAKNWYFLPDLAKSTLVDQLLANDDTGGISQILPVIVSTLEQSVCVHPALLPALLGQLPSPSWMQSAMSTLIGFKSAVLQQPRTAFVNEVVQVIRRQYLHTNLHSNVLLVWLVVVMGVPNWSDAPVYRQLVDSVIECALVHRPDTAMVELEAPFRLYLDHMCAVFPTSSLSFVPTCVPPSTSSYYMSSVVFRGHPPNVELYLGFLSLLVEIRKEKELFKALGHIVLKSKLKVKSLDTLRAKGRLATELYVFGIDTSQPTLYGHLDLQFHSWHTLKLFKVASFVLQHRESSHPVDLLLWQLLFALYFASVGSDCFGFLMLELHPHTRKALQTKCRRLSNAYSAQIGNRSKADELARTYAAMETWLEHPDVSTWLHQIDHLPRHYNTAQLKQVLGLSHALLHTADTIDMTSTTIWEDIAPFLWLPLCDFAYTTPATAAPLSSSDPPPPTPPPPSLCPSPLPFHAPKYVRFSPVVSIDTMQSVELRTEPFHDRATVYADAVATLATLETEFLDHLNGLYQPKHRVVHTSRPCDGTSHEPCKRPAALHLEYTEWTVDADRVERIDQFHIQSAKLDLWTTDIPTVPSVGMMVDRSTSLGLTPLDVQVCYQILVIDQMVALLTQSPDQFQSMGVQWFHKLLHLDTKATRGFPPFQEVLWRSIKRLGATFVNADETTGLLRFMLQDCARVCLLADCFFPNQTPTRFVEYFASIMYQSEHLESADRLELLSRFDIALWLDHDPILFDRDTLVSIVLAELVLGNAKLDILRMHAKMIHVLASRYLDDHVDKIVCALLGVYDVHYASDLHAMRSYFEVPTTPPSSKALDVSMWHALLNIPPSCWSRCKVVPQLVDRVAQFVLHARTKASQAKQVKDISALLITSSAAYPIVTWHSDQAILQPLCDLMLLWIKASPPDTLWPIATKLFEAFLTVLYTPGPTPDATTIVEPWPPTEESADQVLCHALQATFTLYLDLPPDVDASARLDNIWQFYRRVLLPHASDALAGSYNAVLSRLPWSLWGISEDTLNEMKEGVVPSVQTTTATKSANFKYQSPLRPNVLLLVQTILAQVPWSRIAAHLADQPPHVMSSFYIKYHVLLCHVLLLVDTPSSSPPQKSYPLPRPVKVAEVEAICNGVSALLLHPSVLCVPPRTDASPRFYATFGLLLSLCGLQLTNGTASGDELKKAAAVLHCLSVFLHPLSPDWKQNFPAFESTMLGLVQAALRSVLDLVMLLHAQVDTLDRTFKADHVTALYCDIFKLCNLPFISQASLVVDSTLSTSTSSSTSWMELEAKVSVAIPPSSQECTMLSLDKCMPWSVVGWQLLWQFAGISKSLPAICVSVASVSVLSQLTERNLSCWNMSTWPQLKLPELSQDELVITSVKHQCWLTLLAFAKQQHFDADIQRQLHFSMRMNEWVEEIAAAAAISDQAKLVGVILALLARLLAMPGVAVTFKRDMVARMSKACWSMGDARQLSNGLDAVQRAMGFNFMNSFGKLKHSAELHVAMLALSLFMRVNSRKSAVLRLDYGAPLDVSKKTLKLIKTMEGMPERKEVVQWSIAFCQDPKRCLRDLDEFAKVLITELYPAHVWMLPLVKD</sequence>
<feature type="region of interest" description="Disordered" evidence="3">
    <location>
        <begin position="1564"/>
        <end position="1584"/>
    </location>
</feature>
<evidence type="ECO:0000256" key="3">
    <source>
        <dbReference type="SAM" id="MobiDB-lite"/>
    </source>
</evidence>